<proteinExistence type="predicted"/>
<feature type="non-terminal residue" evidence="6">
    <location>
        <position position="1"/>
    </location>
</feature>
<dbReference type="Proteomes" id="UP001057375">
    <property type="component" value="Unassembled WGS sequence"/>
</dbReference>
<protein>
    <recommendedName>
        <fullName evidence="5">Calx-beta domain-containing protein</fullName>
    </recommendedName>
</protein>
<organism evidence="6 7">
    <name type="scientific">Aduncisulcus paluster</name>
    <dbReference type="NCBI Taxonomy" id="2918883"/>
    <lineage>
        <taxon>Eukaryota</taxon>
        <taxon>Metamonada</taxon>
        <taxon>Carpediemonas-like organisms</taxon>
        <taxon>Aduncisulcus</taxon>
    </lineage>
</organism>
<keyword evidence="1" id="KW-0732">Signal</keyword>
<dbReference type="InterPro" id="IPR051171">
    <property type="entry name" value="CaCA"/>
</dbReference>
<reference evidence="6" key="1">
    <citation type="submission" date="2022-03" db="EMBL/GenBank/DDBJ databases">
        <title>Draft genome sequence of Aduncisulcus paluster, a free-living microaerophilic Fornicata.</title>
        <authorList>
            <person name="Yuyama I."/>
            <person name="Kume K."/>
            <person name="Tamura T."/>
            <person name="Inagaki Y."/>
            <person name="Hashimoto T."/>
        </authorList>
    </citation>
    <scope>NUCLEOTIDE SEQUENCE</scope>
    <source>
        <strain evidence="6">NY0171</strain>
    </source>
</reference>
<comment type="caution">
    <text evidence="6">The sequence shown here is derived from an EMBL/GenBank/DDBJ whole genome shotgun (WGS) entry which is preliminary data.</text>
</comment>
<dbReference type="EMBL" id="BQXS01006651">
    <property type="protein sequence ID" value="GKT21307.1"/>
    <property type="molecule type" value="Genomic_DNA"/>
</dbReference>
<keyword evidence="2" id="KW-0677">Repeat</keyword>
<sequence length="116" mass="12249">TDYTQASGTLTFAPDEYEKTVTIKTTEDLSIETDETLLVTLSAPSGNAELGQLDTAEITIENDDYPSVSFMASTASVSEGDTLTLTLEKSQAYTGTIEVDYGISYGTANAADVSAQ</sequence>
<keyword evidence="4" id="KW-0813">Transport</keyword>
<keyword evidence="4" id="KW-0406">Ion transport</keyword>
<dbReference type="InterPro" id="IPR003644">
    <property type="entry name" value="Calx_beta"/>
</dbReference>
<feature type="domain" description="Calx-beta" evidence="5">
    <location>
        <begin position="1"/>
        <end position="64"/>
    </location>
</feature>
<keyword evidence="3" id="KW-0106">Calcium</keyword>
<evidence type="ECO:0000256" key="3">
    <source>
        <dbReference type="ARBA" id="ARBA00022837"/>
    </source>
</evidence>
<keyword evidence="7" id="KW-1185">Reference proteome</keyword>
<evidence type="ECO:0000256" key="1">
    <source>
        <dbReference type="ARBA" id="ARBA00022729"/>
    </source>
</evidence>
<dbReference type="InterPro" id="IPR038081">
    <property type="entry name" value="CalX-like_sf"/>
</dbReference>
<gene>
    <name evidence="6" type="ORF">ADUPG1_004453</name>
</gene>
<dbReference type="SUPFAM" id="SSF141072">
    <property type="entry name" value="CalX-like"/>
    <property type="match status" value="2"/>
</dbReference>
<name>A0ABQ5JXE4_9EUKA</name>
<feature type="non-terminal residue" evidence="6">
    <location>
        <position position="116"/>
    </location>
</feature>
<evidence type="ECO:0000256" key="4">
    <source>
        <dbReference type="ARBA" id="ARBA00023065"/>
    </source>
</evidence>
<dbReference type="Pfam" id="PF03160">
    <property type="entry name" value="Calx-beta"/>
    <property type="match status" value="1"/>
</dbReference>
<dbReference type="PANTHER" id="PTHR11878">
    <property type="entry name" value="SODIUM/CALCIUM EXCHANGER"/>
    <property type="match status" value="1"/>
</dbReference>
<dbReference type="Gene3D" id="2.60.40.2030">
    <property type="match status" value="1"/>
</dbReference>
<evidence type="ECO:0000259" key="5">
    <source>
        <dbReference type="Pfam" id="PF03160"/>
    </source>
</evidence>
<evidence type="ECO:0000256" key="2">
    <source>
        <dbReference type="ARBA" id="ARBA00022737"/>
    </source>
</evidence>
<dbReference type="PANTHER" id="PTHR11878:SF65">
    <property type="entry name" value="NA_CA-EXCHANGE PROTEIN, ISOFORM G"/>
    <property type="match status" value="1"/>
</dbReference>
<evidence type="ECO:0000313" key="6">
    <source>
        <dbReference type="EMBL" id="GKT21307.1"/>
    </source>
</evidence>
<evidence type="ECO:0000313" key="7">
    <source>
        <dbReference type="Proteomes" id="UP001057375"/>
    </source>
</evidence>
<accession>A0ABQ5JXE4</accession>